<organism evidence="2">
    <name type="scientific">Vibrio chaetopteri</name>
    <dbReference type="NCBI Taxonomy" id="3016528"/>
    <lineage>
        <taxon>Bacteria</taxon>
        <taxon>Pseudomonadati</taxon>
        <taxon>Pseudomonadota</taxon>
        <taxon>Gammaproteobacteria</taxon>
        <taxon>Vibrionales</taxon>
        <taxon>Vibrionaceae</taxon>
        <taxon>Vibrio</taxon>
    </lineage>
</organism>
<feature type="domain" description="Methyltransferase type 12" evidence="1">
    <location>
        <begin position="47"/>
        <end position="141"/>
    </location>
</feature>
<name>A0AAU8BQH9_9VIBR</name>
<dbReference type="GO" id="GO:0032259">
    <property type="term" value="P:methylation"/>
    <property type="evidence" value="ECO:0007669"/>
    <property type="project" value="UniProtKB-KW"/>
</dbReference>
<evidence type="ECO:0000313" key="2">
    <source>
        <dbReference type="EMBL" id="XCD18604.1"/>
    </source>
</evidence>
<dbReference type="SUPFAM" id="SSF53335">
    <property type="entry name" value="S-adenosyl-L-methionine-dependent methyltransferases"/>
    <property type="match status" value="1"/>
</dbReference>
<accession>A0AAU8BQH9</accession>
<reference evidence="2" key="1">
    <citation type="submission" date="2023-01" db="EMBL/GenBank/DDBJ databases">
        <title>Vibrio sp. CB1-14 genome sequencing.</title>
        <authorList>
            <person name="Otstavnykh N."/>
            <person name="Isaeva M."/>
            <person name="Meleshko D."/>
        </authorList>
    </citation>
    <scope>NUCLEOTIDE SEQUENCE</scope>
    <source>
        <strain evidence="2">CB1-14</strain>
    </source>
</reference>
<dbReference type="KEGG" id="vck:PG915_17740"/>
<proteinExistence type="predicted"/>
<keyword evidence="2" id="KW-0808">Transferase</keyword>
<evidence type="ECO:0000259" key="1">
    <source>
        <dbReference type="Pfam" id="PF08242"/>
    </source>
</evidence>
<dbReference type="Pfam" id="PF08242">
    <property type="entry name" value="Methyltransf_12"/>
    <property type="match status" value="1"/>
</dbReference>
<dbReference type="EC" id="2.1.1.-" evidence="2"/>
<dbReference type="EMBL" id="CP115921">
    <property type="protein sequence ID" value="XCD18604.1"/>
    <property type="molecule type" value="Genomic_DNA"/>
</dbReference>
<dbReference type="CDD" id="cd02440">
    <property type="entry name" value="AdoMet_MTases"/>
    <property type="match status" value="1"/>
</dbReference>
<protein>
    <submittedName>
        <fullName evidence="2">Class I SAM-dependent methyltransferase</fullName>
        <ecNumber evidence="2">2.1.1.-</ecNumber>
    </submittedName>
</protein>
<keyword evidence="2" id="KW-0489">Methyltransferase</keyword>
<dbReference type="PANTHER" id="PTHR43591:SF24">
    <property type="entry name" value="2-METHOXY-6-POLYPRENYL-1,4-BENZOQUINOL METHYLASE, MITOCHONDRIAL"/>
    <property type="match status" value="1"/>
</dbReference>
<dbReference type="InterPro" id="IPR029063">
    <property type="entry name" value="SAM-dependent_MTases_sf"/>
</dbReference>
<dbReference type="GO" id="GO:0008168">
    <property type="term" value="F:methyltransferase activity"/>
    <property type="evidence" value="ECO:0007669"/>
    <property type="project" value="UniProtKB-KW"/>
</dbReference>
<dbReference type="InterPro" id="IPR013217">
    <property type="entry name" value="Methyltransf_12"/>
</dbReference>
<dbReference type="RefSeq" id="WP_353499749.1">
    <property type="nucleotide sequence ID" value="NZ_CP115921.1"/>
</dbReference>
<dbReference type="AlphaFoldDB" id="A0AAU8BQH9"/>
<dbReference type="Gene3D" id="3.40.50.150">
    <property type="entry name" value="Vaccinia Virus protein VP39"/>
    <property type="match status" value="1"/>
</dbReference>
<sequence length="257" mass="29169">MELHQVEFSTERSRSYKLALNQFPECWKEDTLMMYDFLSPQYGESILEIGAGSGFFSFDISTAIGPEGRLFVVDPSPDQLRPIYERADENITIMQRPAEDISLSEGVQLDAIWSRGAFHHVKSKEAVLSNLAQFAKPGARLVICDIFSGTKLSDYFDEHVAISCTTGHEVSFLSKPYAKSLCKLTGWSEPKFTDLALQWHFERKEDIGVFLSLLHSNKPEYSHKHSLDDAERLLGIRRTPTGWALNWPMTVMTAIKE</sequence>
<dbReference type="PANTHER" id="PTHR43591">
    <property type="entry name" value="METHYLTRANSFERASE"/>
    <property type="match status" value="1"/>
</dbReference>
<gene>
    <name evidence="2" type="ORF">PG915_17740</name>
</gene>